<sequence>MWRMGENLGRRPPRAIKRFRCGFSCLVPARHRAIASKQLPDATFTEAWKVEKKATQRASPESTFTELGKNADRTLVPNVESELEDKAPSRAAKKPTKATIAKELDLRGPVDLSKVIASFQRGTSSITTPLVTADPLPMPSSSPAIPEVPSVVNDLSILKEEVLRVRGILSAQVTASGNPVTTGSPTTPNAKGELPPGEVSHLTSRSFPEGSEKARKDYNSPQAYMLAASRMFKSFGPAPGTPMSLMSFVL</sequence>
<feature type="compositionally biased region" description="Polar residues" evidence="1">
    <location>
        <begin position="175"/>
        <end position="189"/>
    </location>
</feature>
<evidence type="ECO:0000256" key="1">
    <source>
        <dbReference type="SAM" id="MobiDB-lite"/>
    </source>
</evidence>
<name>A0A225VYD0_9STRA</name>
<dbReference type="Proteomes" id="UP000198211">
    <property type="component" value="Unassembled WGS sequence"/>
</dbReference>
<proteinExistence type="predicted"/>
<dbReference type="EMBL" id="NBNE01002421">
    <property type="protein sequence ID" value="OWZ10521.1"/>
    <property type="molecule type" value="Genomic_DNA"/>
</dbReference>
<evidence type="ECO:0000313" key="2">
    <source>
        <dbReference type="EMBL" id="OWZ10521.1"/>
    </source>
</evidence>
<organism evidence="2 3">
    <name type="scientific">Phytophthora megakarya</name>
    <dbReference type="NCBI Taxonomy" id="4795"/>
    <lineage>
        <taxon>Eukaryota</taxon>
        <taxon>Sar</taxon>
        <taxon>Stramenopiles</taxon>
        <taxon>Oomycota</taxon>
        <taxon>Peronosporomycetes</taxon>
        <taxon>Peronosporales</taxon>
        <taxon>Peronosporaceae</taxon>
        <taxon>Phytophthora</taxon>
    </lineage>
</organism>
<reference evidence="3" key="1">
    <citation type="submission" date="2017-03" db="EMBL/GenBank/DDBJ databases">
        <title>Phytopthora megakarya and P. palmivora, two closely related causual agents of cacao black pod achieved similar genome size and gene model numbers by different mechanisms.</title>
        <authorList>
            <person name="Ali S."/>
            <person name="Shao J."/>
            <person name="Larry D.J."/>
            <person name="Kronmiller B."/>
            <person name="Shen D."/>
            <person name="Strem M.D."/>
            <person name="Melnick R.L."/>
            <person name="Guiltinan M.J."/>
            <person name="Tyler B.M."/>
            <person name="Meinhardt L.W."/>
            <person name="Bailey B.A."/>
        </authorList>
    </citation>
    <scope>NUCLEOTIDE SEQUENCE [LARGE SCALE GENOMIC DNA]</scope>
    <source>
        <strain evidence="3">zdho120</strain>
    </source>
</reference>
<feature type="region of interest" description="Disordered" evidence="1">
    <location>
        <begin position="175"/>
        <end position="217"/>
    </location>
</feature>
<keyword evidence="3" id="KW-1185">Reference proteome</keyword>
<accession>A0A225VYD0</accession>
<gene>
    <name evidence="2" type="ORF">PHMEG_00016625</name>
</gene>
<dbReference type="AlphaFoldDB" id="A0A225VYD0"/>
<comment type="caution">
    <text evidence="2">The sequence shown here is derived from an EMBL/GenBank/DDBJ whole genome shotgun (WGS) entry which is preliminary data.</text>
</comment>
<protein>
    <submittedName>
        <fullName evidence="2">Uncharacterized protein</fullName>
    </submittedName>
</protein>
<evidence type="ECO:0000313" key="3">
    <source>
        <dbReference type="Proteomes" id="UP000198211"/>
    </source>
</evidence>
<dbReference type="OrthoDB" id="129779at2759"/>